<proteinExistence type="predicted"/>
<feature type="region of interest" description="Disordered" evidence="1">
    <location>
        <begin position="152"/>
        <end position="175"/>
    </location>
</feature>
<evidence type="ECO:0000256" key="1">
    <source>
        <dbReference type="SAM" id="MobiDB-lite"/>
    </source>
</evidence>
<protein>
    <submittedName>
        <fullName evidence="2">Uncharacterized protein</fullName>
    </submittedName>
</protein>
<dbReference type="OrthoDB" id="2575262at2759"/>
<feature type="region of interest" description="Disordered" evidence="1">
    <location>
        <begin position="237"/>
        <end position="295"/>
    </location>
</feature>
<gene>
    <name evidence="2" type="ORF">I302_00909</name>
</gene>
<sequence length="575" mass="63065">MASINVSVRTAALLALSQDICALISLTMEATLSVCNFMYRFFLGLLGYERPVKFDYSRGLRRESGRGCGVVVLGANEAAGQSLTLHLAKIGYTVFPLIPLPSPSSPPTSSALTHLLLTWSGVQKRLRARYPGHQGAVVPVIIDPEGISGDLSTSARGDLKKAQSPVEMEEGGEGRFSHAGETVRAYCKENKLTLVSIVCINRKVKSLPSKAPPQDFSRFSRGTSRDYVNTLAPQVSPVAMQRSSSAPSSPSNLAGQGQTSTATTTKEAASKPVAGQPAPSSTSGKLPPLPTLPASSLITTDEQTMISLYRSNILDPLAIIKELSDLLSVSFLRGYSKGRVVFISGEGDGRIVELNDQKDEDDWKWDYHNYENSEREYEEPEYYRTERRVVRFVDGIKRDMFGVIRGELGRVGVDVCEVVVGPMSPRIGTTGYHLRHSSEDSNEGASAILGDTLPRSVLISSSNPMLRPAATVKRSNGADVSFDTVREAAVSSELRLLTRLWAVDDALLFSSVRRAIEDFYVRPIHRAGLSPWVEELLGWVPWKIGYISRDVGREVLKVGLEFEWMIRQWARQIAK</sequence>
<reference evidence="2" key="1">
    <citation type="submission" date="2013-07" db="EMBL/GenBank/DDBJ databases">
        <title>The Genome Sequence of Cryptococcus bestiolae CBS10118.</title>
        <authorList>
            <consortium name="The Broad Institute Genome Sequencing Platform"/>
            <person name="Cuomo C."/>
            <person name="Litvintseva A."/>
            <person name="Chen Y."/>
            <person name="Heitman J."/>
            <person name="Sun S."/>
            <person name="Springer D."/>
            <person name="Dromer F."/>
            <person name="Young S.K."/>
            <person name="Zeng Q."/>
            <person name="Gargeya S."/>
            <person name="Fitzgerald M."/>
            <person name="Abouelleil A."/>
            <person name="Alvarado L."/>
            <person name="Berlin A.M."/>
            <person name="Chapman S.B."/>
            <person name="Dewar J."/>
            <person name="Goldberg J."/>
            <person name="Griggs A."/>
            <person name="Gujja S."/>
            <person name="Hansen M."/>
            <person name="Howarth C."/>
            <person name="Imamovic A."/>
            <person name="Larimer J."/>
            <person name="McCowan C."/>
            <person name="Murphy C."/>
            <person name="Pearson M."/>
            <person name="Priest M."/>
            <person name="Roberts A."/>
            <person name="Saif S."/>
            <person name="Shea T."/>
            <person name="Sykes S."/>
            <person name="Wortman J."/>
            <person name="Nusbaum C."/>
            <person name="Birren B."/>
        </authorList>
    </citation>
    <scope>NUCLEOTIDE SEQUENCE [LARGE SCALE GENOMIC DNA]</scope>
    <source>
        <strain evidence="2">CBS 10118</strain>
    </source>
</reference>
<dbReference type="EMBL" id="KI894018">
    <property type="protein sequence ID" value="OCF29404.1"/>
    <property type="molecule type" value="Genomic_DNA"/>
</dbReference>
<dbReference type="VEuPathDB" id="FungiDB:I302_00909"/>
<name>A0A1B9GEF1_9TREE</name>
<evidence type="ECO:0000313" key="2">
    <source>
        <dbReference type="EMBL" id="OCF29404.1"/>
    </source>
</evidence>
<reference evidence="2" key="2">
    <citation type="submission" date="2014-01" db="EMBL/GenBank/DDBJ databases">
        <title>Evolution of pathogenesis and genome organization in the Tremellales.</title>
        <authorList>
            <person name="Cuomo C."/>
            <person name="Litvintseva A."/>
            <person name="Heitman J."/>
            <person name="Chen Y."/>
            <person name="Sun S."/>
            <person name="Springer D."/>
            <person name="Dromer F."/>
            <person name="Young S."/>
            <person name="Zeng Q."/>
            <person name="Chapman S."/>
            <person name="Gujja S."/>
            <person name="Saif S."/>
            <person name="Birren B."/>
        </authorList>
    </citation>
    <scope>NUCLEOTIDE SEQUENCE</scope>
    <source>
        <strain evidence="2">CBS 10118</strain>
    </source>
</reference>
<dbReference type="AlphaFoldDB" id="A0A1B9GEF1"/>
<dbReference type="STRING" id="1296100.A0A1B9GEF1"/>
<accession>A0A1B9GEF1</accession>
<feature type="compositionally biased region" description="Low complexity" evidence="1">
    <location>
        <begin position="243"/>
        <end position="271"/>
    </location>
</feature>
<organism evidence="2">
    <name type="scientific">Kwoniella bestiolae CBS 10118</name>
    <dbReference type="NCBI Taxonomy" id="1296100"/>
    <lineage>
        <taxon>Eukaryota</taxon>
        <taxon>Fungi</taxon>
        <taxon>Dikarya</taxon>
        <taxon>Basidiomycota</taxon>
        <taxon>Agaricomycotina</taxon>
        <taxon>Tremellomycetes</taxon>
        <taxon>Tremellales</taxon>
        <taxon>Cryptococcaceae</taxon>
        <taxon>Kwoniella</taxon>
    </lineage>
</organism>